<dbReference type="InterPro" id="IPR051681">
    <property type="entry name" value="Ser/Thr_Kinases-Pseudokinases"/>
</dbReference>
<dbReference type="InterPro" id="IPR046861">
    <property type="entry name" value="SAM_KSR1_N"/>
</dbReference>
<feature type="binding site" evidence="10">
    <location>
        <position position="753"/>
    </location>
    <ligand>
        <name>ATP</name>
        <dbReference type="ChEBI" id="CHEBI:30616"/>
    </ligand>
</feature>
<dbReference type="SMART" id="SM00220">
    <property type="entry name" value="S_TKc"/>
    <property type="match status" value="1"/>
</dbReference>
<dbReference type="InterPro" id="IPR025561">
    <property type="entry name" value="KSR_SAM-like_dom"/>
</dbReference>
<dbReference type="CDD" id="cd09487">
    <property type="entry name" value="SAM_superfamily"/>
    <property type="match status" value="1"/>
</dbReference>
<evidence type="ECO:0000259" key="13">
    <source>
        <dbReference type="PROSITE" id="PS50081"/>
    </source>
</evidence>
<dbReference type="PROSITE" id="PS00107">
    <property type="entry name" value="PROTEIN_KINASE_ATP"/>
    <property type="match status" value="1"/>
</dbReference>
<dbReference type="OrthoDB" id="774951at2759"/>
<evidence type="ECO:0000256" key="8">
    <source>
        <dbReference type="ARBA" id="ARBA00047899"/>
    </source>
</evidence>
<feature type="region of interest" description="Disordered" evidence="11">
    <location>
        <begin position="527"/>
        <end position="614"/>
    </location>
</feature>
<feature type="domain" description="SAM" evidence="14">
    <location>
        <begin position="71"/>
        <end position="138"/>
    </location>
</feature>
<evidence type="ECO:0000313" key="15">
    <source>
        <dbReference type="EMBL" id="CAG9809108.1"/>
    </source>
</evidence>
<dbReference type="InterPro" id="IPR017441">
    <property type="entry name" value="Protein_kinase_ATP_BS"/>
</dbReference>
<dbReference type="PROSITE" id="PS50011">
    <property type="entry name" value="PROTEIN_KINASE_DOM"/>
    <property type="match status" value="1"/>
</dbReference>
<proteinExistence type="predicted"/>
<protein>
    <recommendedName>
        <fullName evidence="17">Kinase suppressor of ras</fullName>
    </recommendedName>
</protein>
<dbReference type="PROSITE" id="PS50105">
    <property type="entry name" value="SAM_DOMAIN"/>
    <property type="match status" value="1"/>
</dbReference>
<feature type="compositionally biased region" description="Polar residues" evidence="11">
    <location>
        <begin position="360"/>
        <end position="374"/>
    </location>
</feature>
<evidence type="ECO:0000256" key="3">
    <source>
        <dbReference type="ARBA" id="ARBA00022723"/>
    </source>
</evidence>
<dbReference type="PROSITE" id="PS00108">
    <property type="entry name" value="PROTEIN_KINASE_ST"/>
    <property type="match status" value="1"/>
</dbReference>
<dbReference type="Pfam" id="PF13543">
    <property type="entry name" value="SAM_KSR1"/>
    <property type="match status" value="1"/>
</dbReference>
<evidence type="ECO:0000256" key="10">
    <source>
        <dbReference type="PROSITE-ProRule" id="PRU10141"/>
    </source>
</evidence>
<feature type="domain" description="Protein kinase" evidence="12">
    <location>
        <begin position="727"/>
        <end position="992"/>
    </location>
</feature>
<reference evidence="15" key="1">
    <citation type="submission" date="2022-01" db="EMBL/GenBank/DDBJ databases">
        <authorList>
            <person name="King R."/>
        </authorList>
    </citation>
    <scope>NUCLEOTIDE SEQUENCE</scope>
</reference>
<evidence type="ECO:0000256" key="11">
    <source>
        <dbReference type="SAM" id="MobiDB-lite"/>
    </source>
</evidence>
<dbReference type="InterPro" id="IPR046349">
    <property type="entry name" value="C1-like_sf"/>
</dbReference>
<organism evidence="15 16">
    <name type="scientific">Chironomus riparius</name>
    <dbReference type="NCBI Taxonomy" id="315576"/>
    <lineage>
        <taxon>Eukaryota</taxon>
        <taxon>Metazoa</taxon>
        <taxon>Ecdysozoa</taxon>
        <taxon>Arthropoda</taxon>
        <taxon>Hexapoda</taxon>
        <taxon>Insecta</taxon>
        <taxon>Pterygota</taxon>
        <taxon>Neoptera</taxon>
        <taxon>Endopterygota</taxon>
        <taxon>Diptera</taxon>
        <taxon>Nematocera</taxon>
        <taxon>Chironomoidea</taxon>
        <taxon>Chironomidae</taxon>
        <taxon>Chironominae</taxon>
        <taxon>Chironomus</taxon>
    </lineage>
</organism>
<feature type="compositionally biased region" description="Low complexity" evidence="11">
    <location>
        <begin position="604"/>
        <end position="614"/>
    </location>
</feature>
<dbReference type="EMBL" id="OU895879">
    <property type="protein sequence ID" value="CAG9809108.1"/>
    <property type="molecule type" value="Genomic_DNA"/>
</dbReference>
<dbReference type="GO" id="GO:0004674">
    <property type="term" value="F:protein serine/threonine kinase activity"/>
    <property type="evidence" value="ECO:0007669"/>
    <property type="project" value="UniProtKB-KW"/>
</dbReference>
<keyword evidence="1" id="KW-0723">Serine/threonine-protein kinase</keyword>
<dbReference type="GO" id="GO:0046872">
    <property type="term" value="F:metal ion binding"/>
    <property type="evidence" value="ECO:0007669"/>
    <property type="project" value="UniProtKB-KW"/>
</dbReference>
<feature type="region of interest" description="Disordered" evidence="11">
    <location>
        <begin position="346"/>
        <end position="374"/>
    </location>
</feature>
<dbReference type="FunFam" id="1.10.510.10:FF:000107">
    <property type="entry name" value="kinase suppressor of Ras 1"/>
    <property type="match status" value="1"/>
</dbReference>
<dbReference type="FunFam" id="3.30.200.20:FF:000034">
    <property type="entry name" value="Kinase suppressor of Ras 1"/>
    <property type="match status" value="1"/>
</dbReference>
<dbReference type="GO" id="GO:0005524">
    <property type="term" value="F:ATP binding"/>
    <property type="evidence" value="ECO:0007669"/>
    <property type="project" value="UniProtKB-UniRule"/>
</dbReference>
<sequence>MADEGLEVIQSIREVIDISADHLDRLRTQCATSVLTQQETRTLESKLVRMFCELLLNRQNMSSGGLEISTTSNDDLRQWLRVVGLSQQTINAVIENVNSLETLLKMNDEDICAILTNSNQTSEDARRLMCAINNLKRYQQCLKAGTEPSDMFWDSWDRRNNIRCMGSSPKITNNRSCRQFSETVIVNHEGNQQDELIQSPIELSPPETQISTSSLMTTGTLTSSSDKLLNMISPEEGSGVSNLSPSPSPPQSPSVHNNTTTSQSSSSLGSNKRLATHSHQKFHHNPHLHHNNINNNTLTFNNNGCAGSRDMLGSVSSIGTSTTSNNLNNYNNNNDFEMMTSTSTDLASCESDGMSKSKSNESQLSINGSTKQWQNGSAMMSSSEISSEAPPIPAPRTKYPITSSIINNHHHFDYNESSSINTTVDSIGSHSIVTPIIVSDTSAPPRSPCTPVRGMGHMIQHRFSKKFKFTSSTCDLCNKQMFFGFKCTECKYRCHKDCKSNVPPSCGLPKEFVDEFKKTLYSDGLNASPNLPRAGLMPGKRNDRQHRTQHMHTIPFHHGADSSSAGSSCNSSSPSSPALLTIPPQTPANKSQFNFPEVSSSTPNQNHQNSHHLNNFTSYHNTIIEDAELEHSGHSKMSDNSSSSAMYLRNNYQHSLTSPNNIENQIRLNGSIIDSNGTIQSIESDKTMSTESDRMTPRLESVEERDNIWPRQNSLSLKEWDIPYDDLNLGAMIGKGRFGTVYRGNWHGDVAVKLLKEDFLDDEHAIEAFKLEVAIFKNTRHENLVLFMGACMKPPRLAIVTSMCKGNTLYTHIHLRRDKFNLNKTTLIAQQIAQGMGYLHRRGIVHKDLKSKNIFLENEKVIITDFGLFSVTKLVYDNNLGLGIPYGWLCYLACELIRNLKPCRPTNEDLPFTKSSDTYAFGTIWYELLCGEFPFKSQPPESVIWQVGRGMKQSLANLQASRDVKDILMMCWSFQADDRPDFNQLFTTLERLPKKRLARSPSHPIQLSRSAESVF</sequence>
<dbReference type="Proteomes" id="UP001153620">
    <property type="component" value="Chromosome 3"/>
</dbReference>
<dbReference type="InterPro" id="IPR001660">
    <property type="entry name" value="SAM"/>
</dbReference>
<comment type="catalytic activity">
    <reaction evidence="8">
        <text>L-threonyl-[protein] + ATP = O-phospho-L-threonyl-[protein] + ADP + H(+)</text>
        <dbReference type="Rhea" id="RHEA:46608"/>
        <dbReference type="Rhea" id="RHEA-COMP:11060"/>
        <dbReference type="Rhea" id="RHEA-COMP:11605"/>
        <dbReference type="ChEBI" id="CHEBI:15378"/>
        <dbReference type="ChEBI" id="CHEBI:30013"/>
        <dbReference type="ChEBI" id="CHEBI:30616"/>
        <dbReference type="ChEBI" id="CHEBI:61977"/>
        <dbReference type="ChEBI" id="CHEBI:456216"/>
        <dbReference type="EC" id="2.7.11.1"/>
    </reaction>
</comment>
<evidence type="ECO:0000256" key="4">
    <source>
        <dbReference type="ARBA" id="ARBA00022741"/>
    </source>
</evidence>
<dbReference type="SMART" id="SM00109">
    <property type="entry name" value="C1"/>
    <property type="match status" value="1"/>
</dbReference>
<dbReference type="PANTHER" id="PTHR44329:SF253">
    <property type="entry name" value="KINASE SUPPRESSOR OF RAS 2"/>
    <property type="match status" value="1"/>
</dbReference>
<accession>A0A9N9S2U9</accession>
<feature type="compositionally biased region" description="Low complexity" evidence="11">
    <location>
        <begin position="253"/>
        <end position="271"/>
    </location>
</feature>
<keyword evidence="3" id="KW-0479">Metal-binding</keyword>
<dbReference type="Pfam" id="PF07714">
    <property type="entry name" value="PK_Tyr_Ser-Thr"/>
    <property type="match status" value="1"/>
</dbReference>
<dbReference type="GO" id="GO:0006950">
    <property type="term" value="P:response to stress"/>
    <property type="evidence" value="ECO:0007669"/>
    <property type="project" value="UniProtKB-ARBA"/>
</dbReference>
<keyword evidence="4 10" id="KW-0547">Nucleotide-binding</keyword>
<evidence type="ECO:0000259" key="12">
    <source>
        <dbReference type="PROSITE" id="PS50011"/>
    </source>
</evidence>
<dbReference type="SUPFAM" id="SSF56112">
    <property type="entry name" value="Protein kinase-like (PK-like)"/>
    <property type="match status" value="1"/>
</dbReference>
<dbReference type="Gene3D" id="6.10.140.1120">
    <property type="match status" value="1"/>
</dbReference>
<dbReference type="SUPFAM" id="SSF57889">
    <property type="entry name" value="Cysteine-rich domain"/>
    <property type="match status" value="1"/>
</dbReference>
<reference evidence="15" key="2">
    <citation type="submission" date="2022-10" db="EMBL/GenBank/DDBJ databases">
        <authorList>
            <consortium name="ENA_rothamsted_submissions"/>
            <consortium name="culmorum"/>
            <person name="King R."/>
        </authorList>
    </citation>
    <scope>NUCLEOTIDE SEQUENCE</scope>
</reference>
<gene>
    <name evidence="15" type="ORF">CHIRRI_LOCUS11937</name>
</gene>
<dbReference type="Pfam" id="PF00130">
    <property type="entry name" value="C1_1"/>
    <property type="match status" value="1"/>
</dbReference>
<evidence type="ECO:0000256" key="5">
    <source>
        <dbReference type="ARBA" id="ARBA00022777"/>
    </source>
</evidence>
<dbReference type="PROSITE" id="PS50081">
    <property type="entry name" value="ZF_DAG_PE_2"/>
    <property type="match status" value="1"/>
</dbReference>
<dbReference type="InterPro" id="IPR011009">
    <property type="entry name" value="Kinase-like_dom_sf"/>
</dbReference>
<dbReference type="AlphaFoldDB" id="A0A9N9S2U9"/>
<evidence type="ECO:0000256" key="6">
    <source>
        <dbReference type="ARBA" id="ARBA00022833"/>
    </source>
</evidence>
<keyword evidence="2" id="KW-0808">Transferase</keyword>
<dbReference type="InterPro" id="IPR008271">
    <property type="entry name" value="Ser/Thr_kinase_AS"/>
</dbReference>
<dbReference type="InterPro" id="IPR001245">
    <property type="entry name" value="Ser-Thr/Tyr_kinase_cat_dom"/>
</dbReference>
<feature type="compositionally biased region" description="Polar residues" evidence="11">
    <location>
        <begin position="587"/>
        <end position="603"/>
    </location>
</feature>
<dbReference type="CDD" id="cd14063">
    <property type="entry name" value="PK_KSR"/>
    <property type="match status" value="1"/>
</dbReference>
<evidence type="ECO:0000256" key="9">
    <source>
        <dbReference type="ARBA" id="ARBA00048679"/>
    </source>
</evidence>
<keyword evidence="5" id="KW-0418">Kinase</keyword>
<keyword evidence="6" id="KW-0862">Zinc</keyword>
<evidence type="ECO:0000256" key="7">
    <source>
        <dbReference type="ARBA" id="ARBA00022840"/>
    </source>
</evidence>
<name>A0A9N9S2U9_9DIPT</name>
<dbReference type="InterPro" id="IPR013761">
    <property type="entry name" value="SAM/pointed_sf"/>
</dbReference>
<dbReference type="InterPro" id="IPR000719">
    <property type="entry name" value="Prot_kinase_dom"/>
</dbReference>
<feature type="domain" description="Phorbol-ester/DAG-type" evidence="13">
    <location>
        <begin position="460"/>
        <end position="506"/>
    </location>
</feature>
<dbReference type="PANTHER" id="PTHR44329">
    <property type="entry name" value="SERINE/THREONINE-PROTEIN KINASE TNNI3K-RELATED"/>
    <property type="match status" value="1"/>
</dbReference>
<dbReference type="CDD" id="cd20812">
    <property type="entry name" value="C1_KSR"/>
    <property type="match status" value="1"/>
</dbReference>
<evidence type="ECO:0000259" key="14">
    <source>
        <dbReference type="PROSITE" id="PS50105"/>
    </source>
</evidence>
<evidence type="ECO:0000313" key="16">
    <source>
        <dbReference type="Proteomes" id="UP001153620"/>
    </source>
</evidence>
<feature type="compositionally biased region" description="Basic residues" evidence="11">
    <location>
        <begin position="274"/>
        <end position="290"/>
    </location>
</feature>
<dbReference type="InterPro" id="IPR002219">
    <property type="entry name" value="PKC_DAG/PE"/>
</dbReference>
<dbReference type="FunFam" id="3.30.60.20:FF:000061">
    <property type="entry name" value="Kinase suppressor of Ras"/>
    <property type="match status" value="1"/>
</dbReference>
<feature type="compositionally biased region" description="Low complexity" evidence="11">
    <location>
        <begin position="562"/>
        <end position="576"/>
    </location>
</feature>
<dbReference type="Gene3D" id="1.10.150.50">
    <property type="entry name" value="Transcription Factor, Ets-1"/>
    <property type="match status" value="1"/>
</dbReference>
<keyword evidence="16" id="KW-1185">Reference proteome</keyword>
<dbReference type="Pfam" id="PF20406">
    <property type="entry name" value="SAM_KSR1_N"/>
    <property type="match status" value="1"/>
</dbReference>
<dbReference type="Gene3D" id="3.30.60.20">
    <property type="match status" value="1"/>
</dbReference>
<dbReference type="Gene3D" id="3.30.200.20">
    <property type="entry name" value="Phosphorylase Kinase, domain 1"/>
    <property type="match status" value="1"/>
</dbReference>
<feature type="region of interest" description="Disordered" evidence="11">
    <location>
        <begin position="231"/>
        <end position="295"/>
    </location>
</feature>
<evidence type="ECO:0008006" key="17">
    <source>
        <dbReference type="Google" id="ProtNLM"/>
    </source>
</evidence>
<keyword evidence="7 10" id="KW-0067">ATP-binding</keyword>
<dbReference type="InterPro" id="IPR046933">
    <property type="entry name" value="SAM_KSR1_N_sf"/>
</dbReference>
<evidence type="ECO:0000256" key="2">
    <source>
        <dbReference type="ARBA" id="ARBA00022679"/>
    </source>
</evidence>
<dbReference type="Gene3D" id="1.10.510.10">
    <property type="entry name" value="Transferase(Phosphotransferase) domain 1"/>
    <property type="match status" value="1"/>
</dbReference>
<evidence type="ECO:0000256" key="1">
    <source>
        <dbReference type="ARBA" id="ARBA00022527"/>
    </source>
</evidence>
<dbReference type="PROSITE" id="PS00479">
    <property type="entry name" value="ZF_DAG_PE_1"/>
    <property type="match status" value="1"/>
</dbReference>
<comment type="catalytic activity">
    <reaction evidence="9">
        <text>L-seryl-[protein] + ATP = O-phospho-L-seryl-[protein] + ADP + H(+)</text>
        <dbReference type="Rhea" id="RHEA:17989"/>
        <dbReference type="Rhea" id="RHEA-COMP:9863"/>
        <dbReference type="Rhea" id="RHEA-COMP:11604"/>
        <dbReference type="ChEBI" id="CHEBI:15378"/>
        <dbReference type="ChEBI" id="CHEBI:29999"/>
        <dbReference type="ChEBI" id="CHEBI:30616"/>
        <dbReference type="ChEBI" id="CHEBI:83421"/>
        <dbReference type="ChEBI" id="CHEBI:456216"/>
        <dbReference type="EC" id="2.7.11.1"/>
    </reaction>
</comment>